<name>A0ABV9ZRD1_9PSEU</name>
<dbReference type="InterPro" id="IPR042001">
    <property type="entry name" value="Sortase_F"/>
</dbReference>
<keyword evidence="1" id="KW-0378">Hydrolase</keyword>
<evidence type="ECO:0000256" key="2">
    <source>
        <dbReference type="SAM" id="MobiDB-lite"/>
    </source>
</evidence>
<evidence type="ECO:0000313" key="4">
    <source>
        <dbReference type="Proteomes" id="UP001596175"/>
    </source>
</evidence>
<dbReference type="EMBL" id="JBHSKG010000032">
    <property type="protein sequence ID" value="MFC5143016.1"/>
    <property type="molecule type" value="Genomic_DNA"/>
</dbReference>
<evidence type="ECO:0000313" key="3">
    <source>
        <dbReference type="EMBL" id="MFC5143016.1"/>
    </source>
</evidence>
<feature type="region of interest" description="Disordered" evidence="2">
    <location>
        <begin position="47"/>
        <end position="72"/>
    </location>
</feature>
<dbReference type="RefSeq" id="WP_378025102.1">
    <property type="nucleotide sequence ID" value="NZ_JBHSKG010000032.1"/>
</dbReference>
<dbReference type="InterPro" id="IPR005754">
    <property type="entry name" value="Sortase"/>
</dbReference>
<accession>A0ABV9ZRD1</accession>
<proteinExistence type="predicted"/>
<dbReference type="InterPro" id="IPR023365">
    <property type="entry name" value="Sortase_dom-sf"/>
</dbReference>
<protein>
    <submittedName>
        <fullName evidence="3">Class F sortase</fullName>
    </submittedName>
</protein>
<dbReference type="SUPFAM" id="SSF63817">
    <property type="entry name" value="Sortase"/>
    <property type="match status" value="1"/>
</dbReference>
<feature type="compositionally biased region" description="Low complexity" evidence="2">
    <location>
        <begin position="49"/>
        <end position="63"/>
    </location>
</feature>
<gene>
    <name evidence="3" type="ORF">ACFPK1_32670</name>
</gene>
<sequence>MARILPRPAGRGPALVGLVVGLVLAIGPAWVGLADVHAVGGPGPPAIPPAAAGPAPGAADPTGPVRPASTPGAPVRVRAPAIGLDARVLAVGVQGDGQMEVPDRVADVGWYRFGPVPGAATGSAVLAGHVDDRVQGAGAFVDLGGLRPGDEVTVDAPGGGVVHRVREVRTYAKEELPVADLFRETGPSRLVLVTCDGPFDTDTRRHRDNLVVVADPA</sequence>
<dbReference type="Pfam" id="PF04203">
    <property type="entry name" value="Sortase"/>
    <property type="match status" value="1"/>
</dbReference>
<dbReference type="CDD" id="cd05829">
    <property type="entry name" value="Sortase_F"/>
    <property type="match status" value="1"/>
</dbReference>
<comment type="caution">
    <text evidence="3">The sequence shown here is derived from an EMBL/GenBank/DDBJ whole genome shotgun (WGS) entry which is preliminary data.</text>
</comment>
<dbReference type="Gene3D" id="2.40.260.10">
    <property type="entry name" value="Sortase"/>
    <property type="match status" value="1"/>
</dbReference>
<evidence type="ECO:0000256" key="1">
    <source>
        <dbReference type="ARBA" id="ARBA00022801"/>
    </source>
</evidence>
<dbReference type="Proteomes" id="UP001596175">
    <property type="component" value="Unassembled WGS sequence"/>
</dbReference>
<organism evidence="3 4">
    <name type="scientific">Actinomycetospora rhizophila</name>
    <dbReference type="NCBI Taxonomy" id="1416876"/>
    <lineage>
        <taxon>Bacteria</taxon>
        <taxon>Bacillati</taxon>
        <taxon>Actinomycetota</taxon>
        <taxon>Actinomycetes</taxon>
        <taxon>Pseudonocardiales</taxon>
        <taxon>Pseudonocardiaceae</taxon>
        <taxon>Actinomycetospora</taxon>
    </lineage>
</organism>
<reference evidence="4" key="1">
    <citation type="journal article" date="2019" name="Int. J. Syst. Evol. Microbiol.">
        <title>The Global Catalogue of Microorganisms (GCM) 10K type strain sequencing project: providing services to taxonomists for standard genome sequencing and annotation.</title>
        <authorList>
            <consortium name="The Broad Institute Genomics Platform"/>
            <consortium name="The Broad Institute Genome Sequencing Center for Infectious Disease"/>
            <person name="Wu L."/>
            <person name="Ma J."/>
        </authorList>
    </citation>
    <scope>NUCLEOTIDE SEQUENCE [LARGE SCALE GENOMIC DNA]</scope>
    <source>
        <strain evidence="4">XZYJ18</strain>
    </source>
</reference>
<keyword evidence="4" id="KW-1185">Reference proteome</keyword>